<dbReference type="Proteomes" id="UP000321903">
    <property type="component" value="Unassembled WGS sequence"/>
</dbReference>
<evidence type="ECO:0000313" key="1">
    <source>
        <dbReference type="EMBL" id="TXD98488.1"/>
    </source>
</evidence>
<comment type="caution">
    <text evidence="1">The sequence shown here is derived from an EMBL/GenBank/DDBJ whole genome shotgun (WGS) entry which is preliminary data.</text>
</comment>
<protein>
    <submittedName>
        <fullName evidence="1">Uncharacterized protein</fullName>
    </submittedName>
</protein>
<dbReference type="PROSITE" id="PS51257">
    <property type="entry name" value="PROKAR_LIPOPROTEIN"/>
    <property type="match status" value="1"/>
</dbReference>
<accession>A0A5C7A5L8</accession>
<proteinExistence type="predicted"/>
<dbReference type="OrthoDB" id="6659142at2"/>
<reference evidence="1 2" key="1">
    <citation type="submission" date="2019-08" db="EMBL/GenBank/DDBJ databases">
        <title>Genome sequence of Psychrobacter frigidicola ACAM304 (type strain).</title>
        <authorList>
            <person name="Bowman J.P."/>
        </authorList>
    </citation>
    <scope>NUCLEOTIDE SEQUENCE [LARGE SCALE GENOMIC DNA]</scope>
    <source>
        <strain evidence="1 2">ACAM 304</strain>
    </source>
</reference>
<dbReference type="AlphaFoldDB" id="A0A5C7A5L8"/>
<name>A0A5C7A5L8_9GAMM</name>
<sequence>MIMNKNVLIGLMSLLLISCSYFEKDKGKIIINNESADLVSKVRIEYTSAKRVDLIGELPPNSSYKYAIEYTTFEDSIYIYYTDKDKKVHSENVVPYAATYNKERYIFNIK</sequence>
<keyword evidence="2" id="KW-1185">Reference proteome</keyword>
<gene>
    <name evidence="1" type="ORF">ES754_06160</name>
</gene>
<dbReference type="EMBL" id="VORZ01000001">
    <property type="protein sequence ID" value="TXD98488.1"/>
    <property type="molecule type" value="Genomic_DNA"/>
</dbReference>
<organism evidence="1 2">
    <name type="scientific">Psychrobacter frigidicola</name>
    <dbReference type="NCBI Taxonomy" id="45611"/>
    <lineage>
        <taxon>Bacteria</taxon>
        <taxon>Pseudomonadati</taxon>
        <taxon>Pseudomonadota</taxon>
        <taxon>Gammaproteobacteria</taxon>
        <taxon>Moraxellales</taxon>
        <taxon>Moraxellaceae</taxon>
        <taxon>Psychrobacter</taxon>
    </lineage>
</organism>
<evidence type="ECO:0000313" key="2">
    <source>
        <dbReference type="Proteomes" id="UP000321903"/>
    </source>
</evidence>